<proteinExistence type="predicted"/>
<name>A0A919NUI3_9ACTN</name>
<reference evidence="1" key="1">
    <citation type="submission" date="2021-01" db="EMBL/GenBank/DDBJ databases">
        <title>Whole genome shotgun sequence of Actinoplanes tereljensis NBRC 105297.</title>
        <authorList>
            <person name="Komaki H."/>
            <person name="Tamura T."/>
        </authorList>
    </citation>
    <scope>NUCLEOTIDE SEQUENCE</scope>
    <source>
        <strain evidence="1">NBRC 105297</strain>
    </source>
</reference>
<comment type="caution">
    <text evidence="1">The sequence shown here is derived from an EMBL/GenBank/DDBJ whole genome shotgun (WGS) entry which is preliminary data.</text>
</comment>
<organism evidence="1 2">
    <name type="scientific">Paractinoplanes tereljensis</name>
    <dbReference type="NCBI Taxonomy" id="571912"/>
    <lineage>
        <taxon>Bacteria</taxon>
        <taxon>Bacillati</taxon>
        <taxon>Actinomycetota</taxon>
        <taxon>Actinomycetes</taxon>
        <taxon>Micromonosporales</taxon>
        <taxon>Micromonosporaceae</taxon>
        <taxon>Paractinoplanes</taxon>
    </lineage>
</organism>
<evidence type="ECO:0000313" key="1">
    <source>
        <dbReference type="EMBL" id="GIF24002.1"/>
    </source>
</evidence>
<sequence length="179" mass="19822">MAFMARLLVDEYGFLFGGEEGFPVDVTEHDWESPYPTFVVPARFEWEAGGLGAEPNIFRHPEIRDWVCDDVAWSVLSKVAPSDPRLLGKGYLGEKELHIVQVVTMLDVVDVAASVVADYGSYRVIEFPAFRDGCDDEMRSRIFRIPGLYTDIFLGDLLKSSLDEAGIVGLGYSPVPVAG</sequence>
<gene>
    <name evidence="1" type="ORF">Ate02nite_67320</name>
</gene>
<dbReference type="EMBL" id="BOMY01000042">
    <property type="protein sequence ID" value="GIF24002.1"/>
    <property type="molecule type" value="Genomic_DNA"/>
</dbReference>
<dbReference type="Proteomes" id="UP000623608">
    <property type="component" value="Unassembled WGS sequence"/>
</dbReference>
<keyword evidence="2" id="KW-1185">Reference proteome</keyword>
<protein>
    <submittedName>
        <fullName evidence="1">Uncharacterized protein</fullName>
    </submittedName>
</protein>
<accession>A0A919NUI3</accession>
<evidence type="ECO:0000313" key="2">
    <source>
        <dbReference type="Proteomes" id="UP000623608"/>
    </source>
</evidence>
<dbReference type="AlphaFoldDB" id="A0A919NUI3"/>